<name>A0A3P6RDA0_CYLGO</name>
<proteinExistence type="predicted"/>
<dbReference type="OrthoDB" id="5875682at2759"/>
<keyword evidence="3" id="KW-1185">Reference proteome</keyword>
<evidence type="ECO:0000313" key="2">
    <source>
        <dbReference type="EMBL" id="VDK53743.1"/>
    </source>
</evidence>
<dbReference type="Proteomes" id="UP000271889">
    <property type="component" value="Unassembled WGS sequence"/>
</dbReference>
<protein>
    <submittedName>
        <fullName evidence="2">Uncharacterized protein</fullName>
    </submittedName>
</protein>
<gene>
    <name evidence="2" type="ORF">CGOC_LOCUS2774</name>
</gene>
<feature type="compositionally biased region" description="Low complexity" evidence="1">
    <location>
        <begin position="59"/>
        <end position="70"/>
    </location>
</feature>
<evidence type="ECO:0000256" key="1">
    <source>
        <dbReference type="SAM" id="MobiDB-lite"/>
    </source>
</evidence>
<reference evidence="2 3" key="1">
    <citation type="submission" date="2018-11" db="EMBL/GenBank/DDBJ databases">
        <authorList>
            <consortium name="Pathogen Informatics"/>
        </authorList>
    </citation>
    <scope>NUCLEOTIDE SEQUENCE [LARGE SCALE GENOMIC DNA]</scope>
</reference>
<dbReference type="EMBL" id="UYRV01006523">
    <property type="protein sequence ID" value="VDK53743.1"/>
    <property type="molecule type" value="Genomic_DNA"/>
</dbReference>
<feature type="region of interest" description="Disordered" evidence="1">
    <location>
        <begin position="50"/>
        <end position="70"/>
    </location>
</feature>
<dbReference type="AlphaFoldDB" id="A0A3P6RDA0"/>
<evidence type="ECO:0000313" key="3">
    <source>
        <dbReference type="Proteomes" id="UP000271889"/>
    </source>
</evidence>
<organism evidence="2 3">
    <name type="scientific">Cylicostephanus goldi</name>
    <name type="common">Nematode worm</name>
    <dbReference type="NCBI Taxonomy" id="71465"/>
    <lineage>
        <taxon>Eukaryota</taxon>
        <taxon>Metazoa</taxon>
        <taxon>Ecdysozoa</taxon>
        <taxon>Nematoda</taxon>
        <taxon>Chromadorea</taxon>
        <taxon>Rhabditida</taxon>
        <taxon>Rhabditina</taxon>
        <taxon>Rhabditomorpha</taxon>
        <taxon>Strongyloidea</taxon>
        <taxon>Strongylidae</taxon>
        <taxon>Cylicostephanus</taxon>
    </lineage>
</organism>
<sequence>MLMNELLNLCSFWADSEPGFESTGEHSDSAEDSDSDDDLECLKRLAVFSSSVSTDRPTSGPCSSSSSGVSSLRFGSILRLDSQSRECANPESGTISRISSPPYHISQDLDCQSQPHTSAFDHFESAFRGIVDDNEVSQSSEYVPASASNDFWSQVEF</sequence>
<accession>A0A3P6RDA0</accession>